<feature type="non-terminal residue" evidence="1">
    <location>
        <position position="49"/>
    </location>
</feature>
<comment type="caution">
    <text evidence="1">The sequence shown here is derived from an EMBL/GenBank/DDBJ whole genome shotgun (WGS) entry which is preliminary data.</text>
</comment>
<dbReference type="EMBL" id="CAJVPW010034010">
    <property type="protein sequence ID" value="CAG8732523.1"/>
    <property type="molecule type" value="Genomic_DNA"/>
</dbReference>
<name>A0ACA9Q381_9GLOM</name>
<organism evidence="1 2">
    <name type="scientific">Cetraspora pellucida</name>
    <dbReference type="NCBI Taxonomy" id="1433469"/>
    <lineage>
        <taxon>Eukaryota</taxon>
        <taxon>Fungi</taxon>
        <taxon>Fungi incertae sedis</taxon>
        <taxon>Mucoromycota</taxon>
        <taxon>Glomeromycotina</taxon>
        <taxon>Glomeromycetes</taxon>
        <taxon>Diversisporales</taxon>
        <taxon>Gigasporaceae</taxon>
        <taxon>Cetraspora</taxon>
    </lineage>
</organism>
<protein>
    <submittedName>
        <fullName evidence="1">5976_t:CDS:1</fullName>
    </submittedName>
</protein>
<gene>
    <name evidence="1" type="ORF">SPELUC_LOCUS13215</name>
</gene>
<proteinExistence type="predicted"/>
<evidence type="ECO:0000313" key="1">
    <source>
        <dbReference type="EMBL" id="CAG8732523.1"/>
    </source>
</evidence>
<accession>A0ACA9Q381</accession>
<reference evidence="1" key="1">
    <citation type="submission" date="2021-06" db="EMBL/GenBank/DDBJ databases">
        <authorList>
            <person name="Kallberg Y."/>
            <person name="Tangrot J."/>
            <person name="Rosling A."/>
        </authorList>
    </citation>
    <scope>NUCLEOTIDE SEQUENCE</scope>
    <source>
        <strain evidence="1">28 12/20/2015</strain>
    </source>
</reference>
<sequence>MWMNFFALKDISLFVGYLTKTDLKDLTVQWERREVLLAKSLLTSHFHLN</sequence>
<dbReference type="Proteomes" id="UP000789366">
    <property type="component" value="Unassembled WGS sequence"/>
</dbReference>
<evidence type="ECO:0000313" key="2">
    <source>
        <dbReference type="Proteomes" id="UP000789366"/>
    </source>
</evidence>
<keyword evidence="2" id="KW-1185">Reference proteome</keyword>